<dbReference type="Proteomes" id="UP001157006">
    <property type="component" value="Chromosome 4"/>
</dbReference>
<dbReference type="AlphaFoldDB" id="A0AAV1AJE4"/>
<accession>A0AAV1AJE4</accession>
<feature type="non-terminal residue" evidence="1">
    <location>
        <position position="204"/>
    </location>
</feature>
<protein>
    <submittedName>
        <fullName evidence="1">Uncharacterized protein</fullName>
    </submittedName>
</protein>
<organism evidence="1 2">
    <name type="scientific">Vicia faba</name>
    <name type="common">Broad bean</name>
    <name type="synonym">Faba vulgaris</name>
    <dbReference type="NCBI Taxonomy" id="3906"/>
    <lineage>
        <taxon>Eukaryota</taxon>
        <taxon>Viridiplantae</taxon>
        <taxon>Streptophyta</taxon>
        <taxon>Embryophyta</taxon>
        <taxon>Tracheophyta</taxon>
        <taxon>Spermatophyta</taxon>
        <taxon>Magnoliopsida</taxon>
        <taxon>eudicotyledons</taxon>
        <taxon>Gunneridae</taxon>
        <taxon>Pentapetalae</taxon>
        <taxon>rosids</taxon>
        <taxon>fabids</taxon>
        <taxon>Fabales</taxon>
        <taxon>Fabaceae</taxon>
        <taxon>Papilionoideae</taxon>
        <taxon>50 kb inversion clade</taxon>
        <taxon>NPAAA clade</taxon>
        <taxon>Hologalegina</taxon>
        <taxon>IRL clade</taxon>
        <taxon>Fabeae</taxon>
        <taxon>Vicia</taxon>
    </lineage>
</organism>
<dbReference type="EMBL" id="OX451739">
    <property type="protein sequence ID" value="CAI8608642.1"/>
    <property type="molecule type" value="Genomic_DNA"/>
</dbReference>
<proteinExistence type="predicted"/>
<keyword evidence="2" id="KW-1185">Reference proteome</keyword>
<evidence type="ECO:0000313" key="1">
    <source>
        <dbReference type="EMBL" id="CAI8608642.1"/>
    </source>
</evidence>
<gene>
    <name evidence="1" type="ORF">VFH_IV095920</name>
</gene>
<reference evidence="1 2" key="1">
    <citation type="submission" date="2023-01" db="EMBL/GenBank/DDBJ databases">
        <authorList>
            <person name="Kreplak J."/>
        </authorList>
    </citation>
    <scope>NUCLEOTIDE SEQUENCE [LARGE SCALE GENOMIC DNA]</scope>
</reference>
<evidence type="ECO:0000313" key="2">
    <source>
        <dbReference type="Proteomes" id="UP001157006"/>
    </source>
</evidence>
<sequence length="204" mass="23539">QKLSPHSLTRQPCTCFCHTISTHQNNTITPAIQPKTKSSTQHLIFLFSPFFPSQTYPPLYPTHILYKSSFSPSQTSHTHFGKQDTNMKLTNSLRNSLDKALFSLSLFFHQSLKFSSASSSSSLHQEKCAYLWMEGEMIMLLLTLWKPWLKHYKTSMVSRTRMEKMMMKLVHGGSFRGTTLQYTKANTMHMVRKHGLRELKIFSG</sequence>
<name>A0AAV1AJE4_VICFA</name>